<organism evidence="2 3">
    <name type="scientific">Lactuca virosa</name>
    <dbReference type="NCBI Taxonomy" id="75947"/>
    <lineage>
        <taxon>Eukaryota</taxon>
        <taxon>Viridiplantae</taxon>
        <taxon>Streptophyta</taxon>
        <taxon>Embryophyta</taxon>
        <taxon>Tracheophyta</taxon>
        <taxon>Spermatophyta</taxon>
        <taxon>Magnoliopsida</taxon>
        <taxon>eudicotyledons</taxon>
        <taxon>Gunneridae</taxon>
        <taxon>Pentapetalae</taxon>
        <taxon>asterids</taxon>
        <taxon>campanulids</taxon>
        <taxon>Asterales</taxon>
        <taxon>Asteraceae</taxon>
        <taxon>Cichorioideae</taxon>
        <taxon>Cichorieae</taxon>
        <taxon>Lactucinae</taxon>
        <taxon>Lactuca</taxon>
    </lineage>
</organism>
<keyword evidence="3" id="KW-1185">Reference proteome</keyword>
<evidence type="ECO:0000313" key="2">
    <source>
        <dbReference type="EMBL" id="CAH1416893.1"/>
    </source>
</evidence>
<evidence type="ECO:0008006" key="4">
    <source>
        <dbReference type="Google" id="ProtNLM"/>
    </source>
</evidence>
<evidence type="ECO:0000313" key="3">
    <source>
        <dbReference type="Proteomes" id="UP001157418"/>
    </source>
</evidence>
<dbReference type="Proteomes" id="UP001157418">
    <property type="component" value="Unassembled WGS sequence"/>
</dbReference>
<sequence length="184" mass="21000">MLSETNSSLKRTISFLTRVVLVAKIFRGILHPYIPTQHLRFDCLKYGVSNSERRSPLRKKKSSQFGGGNSGVRTEKLKSGYRELFSREKLGKIADFMSASSLAGIGAPVKLWVDTSALLICFTLCCIIQQSFYICFLTVSMRLRPKRTCSGVECFGCFHIQRRAFSLFLYLRRPVYTIKNQIFC</sequence>
<keyword evidence="1" id="KW-0812">Transmembrane</keyword>
<comment type="caution">
    <text evidence="2">The sequence shown here is derived from an EMBL/GenBank/DDBJ whole genome shotgun (WGS) entry which is preliminary data.</text>
</comment>
<dbReference type="EMBL" id="CAKMRJ010000002">
    <property type="protein sequence ID" value="CAH1416893.1"/>
    <property type="molecule type" value="Genomic_DNA"/>
</dbReference>
<evidence type="ECO:0000256" key="1">
    <source>
        <dbReference type="SAM" id="Phobius"/>
    </source>
</evidence>
<proteinExistence type="predicted"/>
<accession>A0AAU9M7R5</accession>
<keyword evidence="1" id="KW-0472">Membrane</keyword>
<gene>
    <name evidence="2" type="ORF">LVIROSA_LOCUS4627</name>
</gene>
<protein>
    <recommendedName>
        <fullName evidence="4">Reticulon-like protein</fullName>
    </recommendedName>
</protein>
<name>A0AAU9M7R5_9ASTR</name>
<feature type="transmembrane region" description="Helical" evidence="1">
    <location>
        <begin position="117"/>
        <end position="139"/>
    </location>
</feature>
<keyword evidence="1" id="KW-1133">Transmembrane helix</keyword>
<dbReference type="AlphaFoldDB" id="A0AAU9M7R5"/>
<reference evidence="2 3" key="1">
    <citation type="submission" date="2022-01" db="EMBL/GenBank/DDBJ databases">
        <authorList>
            <person name="Xiong W."/>
            <person name="Schranz E."/>
        </authorList>
    </citation>
    <scope>NUCLEOTIDE SEQUENCE [LARGE SCALE GENOMIC DNA]</scope>
</reference>